<proteinExistence type="predicted"/>
<organism evidence="2 3">
    <name type="scientific">Leminorella richardii</name>
    <dbReference type="NCBI Taxonomy" id="158841"/>
    <lineage>
        <taxon>Bacteria</taxon>
        <taxon>Pseudomonadati</taxon>
        <taxon>Pseudomonadota</taxon>
        <taxon>Gammaproteobacteria</taxon>
        <taxon>Enterobacterales</taxon>
        <taxon>Budviciaceae</taxon>
        <taxon>Leminorella</taxon>
    </lineage>
</organism>
<dbReference type="KEGG" id="lri:NCTC12151_02640"/>
<evidence type="ECO:0000313" key="3">
    <source>
        <dbReference type="Proteomes" id="UP000249005"/>
    </source>
</evidence>
<dbReference type="Proteomes" id="UP000249005">
    <property type="component" value="Chromosome 1"/>
</dbReference>
<feature type="signal peptide" evidence="1">
    <location>
        <begin position="1"/>
        <end position="20"/>
    </location>
</feature>
<dbReference type="RefSeq" id="WP_111741056.1">
    <property type="nucleotide sequence ID" value="NZ_LR698987.1"/>
</dbReference>
<dbReference type="AlphaFoldDB" id="A0A2X4V356"/>
<feature type="chain" id="PRO_5015871878" evidence="1">
    <location>
        <begin position="21"/>
        <end position="190"/>
    </location>
</feature>
<reference evidence="2 3" key="1">
    <citation type="submission" date="2018-06" db="EMBL/GenBank/DDBJ databases">
        <authorList>
            <consortium name="Pathogen Informatics"/>
            <person name="Doyle S."/>
        </authorList>
    </citation>
    <scope>NUCLEOTIDE SEQUENCE [LARGE SCALE GENOMIC DNA]</scope>
    <source>
        <strain evidence="2 3">NCTC12151</strain>
    </source>
</reference>
<dbReference type="OrthoDB" id="9949063at2"/>
<evidence type="ECO:0000313" key="2">
    <source>
        <dbReference type="EMBL" id="SQI42588.1"/>
    </source>
</evidence>
<sequence length="190" mass="21232">MKRKLLTLFTAAMICSTVQAQPQELNDAERTESLLQLGRFQMAIEKKDIRQLSTFIDSEVYQRDHLSWGEKGPEICSDETTKLTDADIVACGDNIVYRLQALSHIKPNAGAMRVDTYKIENKESACVTTFSGSFSAEALGDRAPGLLLRIEVDSMDNATDEQIDGCVGLDNYFFTFKDQKLTLTSIQSYP</sequence>
<keyword evidence="1" id="KW-0732">Signal</keyword>
<name>A0A2X4V356_9GAMM</name>
<evidence type="ECO:0000256" key="1">
    <source>
        <dbReference type="SAM" id="SignalP"/>
    </source>
</evidence>
<keyword evidence="3" id="KW-1185">Reference proteome</keyword>
<accession>A0A2X4V356</accession>
<dbReference type="EMBL" id="LS483470">
    <property type="protein sequence ID" value="SQI42588.1"/>
    <property type="molecule type" value="Genomic_DNA"/>
</dbReference>
<protein>
    <submittedName>
        <fullName evidence="2">Uncharacterized protein</fullName>
    </submittedName>
</protein>
<gene>
    <name evidence="2" type="ORF">NCTC12151_02640</name>
</gene>